<protein>
    <submittedName>
        <fullName evidence="4">Hsp20/alpha crystallin family protein</fullName>
    </submittedName>
</protein>
<dbReference type="PANTHER" id="PTHR11527">
    <property type="entry name" value="HEAT-SHOCK PROTEIN 20 FAMILY MEMBER"/>
    <property type="match status" value="1"/>
</dbReference>
<evidence type="ECO:0000313" key="4">
    <source>
        <dbReference type="EMBL" id="NLZ24444.1"/>
    </source>
</evidence>
<evidence type="ECO:0000256" key="2">
    <source>
        <dbReference type="RuleBase" id="RU003616"/>
    </source>
</evidence>
<reference evidence="4 5" key="1">
    <citation type="journal article" date="2020" name="Biotechnol. Biofuels">
        <title>New insights from the biogas microbiome by comprehensive genome-resolved metagenomics of nearly 1600 species originating from multiple anaerobic digesters.</title>
        <authorList>
            <person name="Campanaro S."/>
            <person name="Treu L."/>
            <person name="Rodriguez-R L.M."/>
            <person name="Kovalovszki A."/>
            <person name="Ziels R.M."/>
            <person name="Maus I."/>
            <person name="Zhu X."/>
            <person name="Kougias P.G."/>
            <person name="Basile A."/>
            <person name="Luo G."/>
            <person name="Schluter A."/>
            <person name="Konstantinidis K.T."/>
            <person name="Angelidaki I."/>
        </authorList>
    </citation>
    <scope>NUCLEOTIDE SEQUENCE [LARGE SCALE GENOMIC DNA]</scope>
    <source>
        <strain evidence="4">AS19jrsBPTG_9</strain>
    </source>
</reference>
<evidence type="ECO:0000259" key="3">
    <source>
        <dbReference type="PROSITE" id="PS01031"/>
    </source>
</evidence>
<dbReference type="InterPro" id="IPR002068">
    <property type="entry name" value="A-crystallin/Hsp20_dom"/>
</dbReference>
<proteinExistence type="inferred from homology"/>
<dbReference type="InterPro" id="IPR008978">
    <property type="entry name" value="HSP20-like_chaperone"/>
</dbReference>
<accession>A0A847VD70</accession>
<dbReference type="InterPro" id="IPR031107">
    <property type="entry name" value="Small_HSP"/>
</dbReference>
<sequence>MDDFFSSPLTRWDDVFYRDFDTLSADMWEEGNSIFVKMAMPGIEKKDIKISVTGDSISIKGETKEQKEEKEKRYYLNTMHAQSYSQSFNLPTIIDPDKVEASFKDGVLTVKLPKAKESQVKEIEIK</sequence>
<comment type="caution">
    <text evidence="4">The sequence shown here is derived from an EMBL/GenBank/DDBJ whole genome shotgun (WGS) entry which is preliminary data.</text>
</comment>
<dbReference type="PROSITE" id="PS01031">
    <property type="entry name" value="SHSP"/>
    <property type="match status" value="1"/>
</dbReference>
<gene>
    <name evidence="4" type="ORF">GX888_01690</name>
</gene>
<evidence type="ECO:0000313" key="5">
    <source>
        <dbReference type="Proteomes" id="UP000564033"/>
    </source>
</evidence>
<dbReference type="SUPFAM" id="SSF49764">
    <property type="entry name" value="HSP20-like chaperones"/>
    <property type="match status" value="1"/>
</dbReference>
<dbReference type="EMBL" id="JAAZIL010000044">
    <property type="protein sequence ID" value="NLZ24444.1"/>
    <property type="molecule type" value="Genomic_DNA"/>
</dbReference>
<evidence type="ECO:0000256" key="1">
    <source>
        <dbReference type="PROSITE-ProRule" id="PRU00285"/>
    </source>
</evidence>
<dbReference type="Proteomes" id="UP000564033">
    <property type="component" value="Unassembled WGS sequence"/>
</dbReference>
<dbReference type="Pfam" id="PF00011">
    <property type="entry name" value="HSP20"/>
    <property type="match status" value="1"/>
</dbReference>
<dbReference type="CDD" id="cd06464">
    <property type="entry name" value="ACD_sHsps-like"/>
    <property type="match status" value="1"/>
</dbReference>
<dbReference type="Gene3D" id="2.60.40.790">
    <property type="match status" value="1"/>
</dbReference>
<name>A0A847VD70_9BACT</name>
<organism evidence="4 5">
    <name type="scientific">Candidatus Dojkabacteria bacterium</name>
    <dbReference type="NCBI Taxonomy" id="2099670"/>
    <lineage>
        <taxon>Bacteria</taxon>
        <taxon>Candidatus Dojkabacteria</taxon>
    </lineage>
</organism>
<feature type="domain" description="SHSP" evidence="3">
    <location>
        <begin position="16"/>
        <end position="126"/>
    </location>
</feature>
<comment type="similarity">
    <text evidence="1 2">Belongs to the small heat shock protein (HSP20) family.</text>
</comment>
<dbReference type="AlphaFoldDB" id="A0A847VD70"/>